<dbReference type="PANTHER" id="PTHR13363:SF5">
    <property type="entry name" value="E3 UBIQUITIN-PROTEIN LIGASE RNF123"/>
    <property type="match status" value="1"/>
</dbReference>
<keyword evidence="2" id="KW-0863">Zinc-finger</keyword>
<keyword evidence="1" id="KW-0479">Metal-binding</keyword>
<sequence length="487" mass="55533">MADSKRSSRDICRDTSPNSRASDSNDALRLRRSQRNTIDTSQATTHGSTEDFYTLKLLQDVFGDRWSASPVEGASSLHPARKQLNFSTLDTFISEALKEVTDNELKVSSKSGETHVHPVNHPQTHQMEMMGRLGPSESTFDVLTSVGILLLDPDKLGITSHSNFSSIRGNCCVYEGKWVYELMLVSKGVMQLGWCTSNCRFTQEEGVGDTRDSYAYDGNRLRKWNIKTKKYGEPWMSGDVISCAIDCDEGNISFYRNGSPLGVAFEKIRMGPGFAYFPANPRLVEVAQAELLFTYLHGLLPNVVEDDQVTKLEASATNAKEDFPLPALSDQCPRHIIHTIVASHIFQKLAPLLRIPYVVEMCLVKFMLGLCDHERWEYDQPYVHKLLDLLWMLMQDQEMQECMENLTVSLLNGYSFHSFHPEFKFPRKFLALTLSILKHSKTRRYLLTSVLYPFQNIQLSKQEPKPVVFFLIKTMQVEHSEYNQANW</sequence>
<dbReference type="AlphaFoldDB" id="A0AAV4B8F9"/>
<protein>
    <submittedName>
        <fullName evidence="6">E3 ubiquitin-protein ligase rnf123-like</fullName>
    </submittedName>
</protein>
<dbReference type="GO" id="GO:0005737">
    <property type="term" value="C:cytoplasm"/>
    <property type="evidence" value="ECO:0007669"/>
    <property type="project" value="TreeGrafter"/>
</dbReference>
<dbReference type="EMBL" id="BLXT01004610">
    <property type="protein sequence ID" value="GFO15438.1"/>
    <property type="molecule type" value="Genomic_DNA"/>
</dbReference>
<name>A0AAV4B8F9_9GAST</name>
<dbReference type="SUPFAM" id="SSF49899">
    <property type="entry name" value="Concanavalin A-like lectins/glucanases"/>
    <property type="match status" value="1"/>
</dbReference>
<dbReference type="InterPro" id="IPR003877">
    <property type="entry name" value="SPRY_dom"/>
</dbReference>
<dbReference type="InterPro" id="IPR043136">
    <property type="entry name" value="B30.2/SPRY_sf"/>
</dbReference>
<dbReference type="Pfam" id="PF00622">
    <property type="entry name" value="SPRY"/>
    <property type="match status" value="1"/>
</dbReference>
<dbReference type="GO" id="GO:0004842">
    <property type="term" value="F:ubiquitin-protein transferase activity"/>
    <property type="evidence" value="ECO:0007669"/>
    <property type="project" value="InterPro"/>
</dbReference>
<feature type="domain" description="B30.2/SPRY" evidence="5">
    <location>
        <begin position="118"/>
        <end position="298"/>
    </location>
</feature>
<dbReference type="InterPro" id="IPR001870">
    <property type="entry name" value="B30.2/SPRY"/>
</dbReference>
<dbReference type="Proteomes" id="UP000735302">
    <property type="component" value="Unassembled WGS sequence"/>
</dbReference>
<evidence type="ECO:0000259" key="5">
    <source>
        <dbReference type="PROSITE" id="PS50188"/>
    </source>
</evidence>
<feature type="region of interest" description="Disordered" evidence="4">
    <location>
        <begin position="1"/>
        <end position="27"/>
    </location>
</feature>
<dbReference type="PROSITE" id="PS50188">
    <property type="entry name" value="B302_SPRY"/>
    <property type="match status" value="1"/>
</dbReference>
<keyword evidence="7" id="KW-1185">Reference proteome</keyword>
<organism evidence="6 7">
    <name type="scientific">Plakobranchus ocellatus</name>
    <dbReference type="NCBI Taxonomy" id="259542"/>
    <lineage>
        <taxon>Eukaryota</taxon>
        <taxon>Metazoa</taxon>
        <taxon>Spiralia</taxon>
        <taxon>Lophotrochozoa</taxon>
        <taxon>Mollusca</taxon>
        <taxon>Gastropoda</taxon>
        <taxon>Heterobranchia</taxon>
        <taxon>Euthyneura</taxon>
        <taxon>Panpulmonata</taxon>
        <taxon>Sacoglossa</taxon>
        <taxon>Placobranchoidea</taxon>
        <taxon>Plakobranchidae</taxon>
        <taxon>Plakobranchus</taxon>
    </lineage>
</organism>
<dbReference type="GO" id="GO:0051603">
    <property type="term" value="P:proteolysis involved in protein catabolic process"/>
    <property type="evidence" value="ECO:0007669"/>
    <property type="project" value="TreeGrafter"/>
</dbReference>
<dbReference type="InterPro" id="IPR013320">
    <property type="entry name" value="ConA-like_dom_sf"/>
</dbReference>
<evidence type="ECO:0000256" key="3">
    <source>
        <dbReference type="ARBA" id="ARBA00022833"/>
    </source>
</evidence>
<evidence type="ECO:0000256" key="2">
    <source>
        <dbReference type="ARBA" id="ARBA00022771"/>
    </source>
</evidence>
<dbReference type="PANTHER" id="PTHR13363">
    <property type="entry name" value="RING FINGER AND SRY DOMAIN-CONTAINING"/>
    <property type="match status" value="1"/>
</dbReference>
<dbReference type="GO" id="GO:0008270">
    <property type="term" value="F:zinc ion binding"/>
    <property type="evidence" value="ECO:0007669"/>
    <property type="project" value="UniProtKB-KW"/>
</dbReference>
<accession>A0AAV4B8F9</accession>
<feature type="compositionally biased region" description="Basic and acidic residues" evidence="4">
    <location>
        <begin position="1"/>
        <end position="13"/>
    </location>
</feature>
<reference evidence="6 7" key="1">
    <citation type="journal article" date="2021" name="Elife">
        <title>Chloroplast acquisition without the gene transfer in kleptoplastic sea slugs, Plakobranchus ocellatus.</title>
        <authorList>
            <person name="Maeda T."/>
            <person name="Takahashi S."/>
            <person name="Yoshida T."/>
            <person name="Shimamura S."/>
            <person name="Takaki Y."/>
            <person name="Nagai Y."/>
            <person name="Toyoda A."/>
            <person name="Suzuki Y."/>
            <person name="Arimoto A."/>
            <person name="Ishii H."/>
            <person name="Satoh N."/>
            <person name="Nishiyama T."/>
            <person name="Hasebe M."/>
            <person name="Maruyama T."/>
            <person name="Minagawa J."/>
            <person name="Obokata J."/>
            <person name="Shigenobu S."/>
        </authorList>
    </citation>
    <scope>NUCLEOTIDE SEQUENCE [LARGE SCALE GENOMIC DNA]</scope>
</reference>
<proteinExistence type="predicted"/>
<gene>
    <name evidence="6" type="ORF">PoB_004194300</name>
</gene>
<evidence type="ECO:0000256" key="4">
    <source>
        <dbReference type="SAM" id="MobiDB-lite"/>
    </source>
</evidence>
<evidence type="ECO:0000256" key="1">
    <source>
        <dbReference type="ARBA" id="ARBA00022723"/>
    </source>
</evidence>
<dbReference type="SMART" id="SM00449">
    <property type="entry name" value="SPRY"/>
    <property type="match status" value="1"/>
</dbReference>
<evidence type="ECO:0000313" key="7">
    <source>
        <dbReference type="Proteomes" id="UP000735302"/>
    </source>
</evidence>
<keyword evidence="3" id="KW-0862">Zinc</keyword>
<evidence type="ECO:0000313" key="6">
    <source>
        <dbReference type="EMBL" id="GFO15438.1"/>
    </source>
</evidence>
<dbReference type="Gene3D" id="2.60.120.920">
    <property type="match status" value="1"/>
</dbReference>
<feature type="compositionally biased region" description="Polar residues" evidence="4">
    <location>
        <begin position="15"/>
        <end position="25"/>
    </location>
</feature>
<comment type="caution">
    <text evidence="6">The sequence shown here is derived from an EMBL/GenBank/DDBJ whole genome shotgun (WGS) entry which is preliminary data.</text>
</comment>
<dbReference type="InterPro" id="IPR045129">
    <property type="entry name" value="RNF123/RKP/RSPRY1"/>
</dbReference>